<dbReference type="SMART" id="SM00345">
    <property type="entry name" value="HTH_GNTR"/>
    <property type="match status" value="1"/>
</dbReference>
<evidence type="ECO:0000256" key="2">
    <source>
        <dbReference type="ARBA" id="ARBA00023125"/>
    </source>
</evidence>
<sequence length="129" mass="14410">MQLHITTADGVPIYQQIVNQVKYMVASGRLSPGDEMPPIRVLAEQLIVNPNTVARAYRELETAGIVEKRRTAGTYVSEQGSPLARKERMKILTERVDALLAEARQMDVSFDDLAKLLEKRNESMTPPDG</sequence>
<dbReference type="GO" id="GO:0003700">
    <property type="term" value="F:DNA-binding transcription factor activity"/>
    <property type="evidence" value="ECO:0007669"/>
    <property type="project" value="InterPro"/>
</dbReference>
<dbReference type="Proteomes" id="UP000326837">
    <property type="component" value="Chromosome"/>
</dbReference>
<keyword evidence="6" id="KW-1185">Reference proteome</keyword>
<dbReference type="Pfam" id="PF00392">
    <property type="entry name" value="GntR"/>
    <property type="match status" value="1"/>
</dbReference>
<dbReference type="SUPFAM" id="SSF46785">
    <property type="entry name" value="Winged helix' DNA-binding domain"/>
    <property type="match status" value="1"/>
</dbReference>
<organism evidence="5 6">
    <name type="scientific">Lacipirellula parvula</name>
    <dbReference type="NCBI Taxonomy" id="2650471"/>
    <lineage>
        <taxon>Bacteria</taxon>
        <taxon>Pseudomonadati</taxon>
        <taxon>Planctomycetota</taxon>
        <taxon>Planctomycetia</taxon>
        <taxon>Pirellulales</taxon>
        <taxon>Lacipirellulaceae</taxon>
        <taxon>Lacipirellula</taxon>
    </lineage>
</organism>
<dbReference type="InterPro" id="IPR000524">
    <property type="entry name" value="Tscrpt_reg_HTH_GntR"/>
</dbReference>
<proteinExistence type="predicted"/>
<dbReference type="InterPro" id="IPR036390">
    <property type="entry name" value="WH_DNA-bd_sf"/>
</dbReference>
<evidence type="ECO:0000256" key="1">
    <source>
        <dbReference type="ARBA" id="ARBA00023015"/>
    </source>
</evidence>
<keyword evidence="2" id="KW-0238">DNA-binding</keyword>
<protein>
    <submittedName>
        <fullName evidence="5">Transcriptional regulator</fullName>
    </submittedName>
</protein>
<dbReference type="KEGG" id="lpav:PLANPX_0355"/>
<dbReference type="PANTHER" id="PTHR38445">
    <property type="entry name" value="HTH-TYPE TRANSCRIPTIONAL REPRESSOR YTRA"/>
    <property type="match status" value="1"/>
</dbReference>
<gene>
    <name evidence="5" type="ORF">PLANPX_0355</name>
</gene>
<evidence type="ECO:0000313" key="6">
    <source>
        <dbReference type="Proteomes" id="UP000326837"/>
    </source>
</evidence>
<reference evidence="6" key="1">
    <citation type="submission" date="2019-10" db="EMBL/GenBank/DDBJ databases">
        <title>Lacipirellula parvula gen. nov., sp. nov., representing a lineage of planctomycetes widespread in freshwater anoxic habitats, and description of the family Lacipirellulaceae.</title>
        <authorList>
            <person name="Dedysh S.N."/>
            <person name="Kulichevskaya I.S."/>
            <person name="Beletsky A.V."/>
            <person name="Rakitin A.L."/>
            <person name="Mardanov A.V."/>
            <person name="Ivanova A.A."/>
            <person name="Saltykova V.X."/>
            <person name="Rijpstra W.I.C."/>
            <person name="Sinninghe Damste J.S."/>
            <person name="Ravin N.V."/>
        </authorList>
    </citation>
    <scope>NUCLEOTIDE SEQUENCE [LARGE SCALE GENOMIC DNA]</scope>
    <source>
        <strain evidence="6">PX69</strain>
    </source>
</reference>
<dbReference type="PROSITE" id="PS50949">
    <property type="entry name" value="HTH_GNTR"/>
    <property type="match status" value="1"/>
</dbReference>
<dbReference type="AlphaFoldDB" id="A0A5K7X8I5"/>
<dbReference type="InterPro" id="IPR036388">
    <property type="entry name" value="WH-like_DNA-bd_sf"/>
</dbReference>
<feature type="domain" description="HTH gntR-type" evidence="4">
    <location>
        <begin position="11"/>
        <end position="79"/>
    </location>
</feature>
<dbReference type="CDD" id="cd07377">
    <property type="entry name" value="WHTH_GntR"/>
    <property type="match status" value="1"/>
</dbReference>
<dbReference type="RefSeq" id="WP_152097026.1">
    <property type="nucleotide sequence ID" value="NZ_AP021861.1"/>
</dbReference>
<name>A0A5K7X8I5_9BACT</name>
<dbReference type="PANTHER" id="PTHR38445:SF7">
    <property type="entry name" value="GNTR-FAMILY TRANSCRIPTIONAL REGULATOR"/>
    <property type="match status" value="1"/>
</dbReference>
<evidence type="ECO:0000313" key="5">
    <source>
        <dbReference type="EMBL" id="BBO30743.1"/>
    </source>
</evidence>
<dbReference type="Gene3D" id="1.10.10.10">
    <property type="entry name" value="Winged helix-like DNA-binding domain superfamily/Winged helix DNA-binding domain"/>
    <property type="match status" value="1"/>
</dbReference>
<accession>A0A5K7X8I5</accession>
<keyword evidence="1" id="KW-0805">Transcription regulation</keyword>
<dbReference type="GO" id="GO:0003677">
    <property type="term" value="F:DNA binding"/>
    <property type="evidence" value="ECO:0007669"/>
    <property type="project" value="UniProtKB-KW"/>
</dbReference>
<keyword evidence="3" id="KW-0804">Transcription</keyword>
<dbReference type="EMBL" id="AP021861">
    <property type="protein sequence ID" value="BBO30743.1"/>
    <property type="molecule type" value="Genomic_DNA"/>
</dbReference>
<evidence type="ECO:0000256" key="3">
    <source>
        <dbReference type="ARBA" id="ARBA00023163"/>
    </source>
</evidence>
<evidence type="ECO:0000259" key="4">
    <source>
        <dbReference type="PROSITE" id="PS50949"/>
    </source>
</evidence>